<evidence type="ECO:0000256" key="1">
    <source>
        <dbReference type="SAM" id="Phobius"/>
    </source>
</evidence>
<keyword evidence="1" id="KW-1133">Transmembrane helix</keyword>
<dbReference type="RefSeq" id="WP_109721549.1">
    <property type="nucleotide sequence ID" value="NZ_QEQK01000019.1"/>
</dbReference>
<accession>A0A383XQ37</accession>
<proteinExistence type="predicted"/>
<evidence type="ECO:0000313" key="2">
    <source>
        <dbReference type="EMBL" id="PWN54741.1"/>
    </source>
</evidence>
<keyword evidence="3" id="KW-1185">Reference proteome</keyword>
<evidence type="ECO:0000313" key="3">
    <source>
        <dbReference type="Proteomes" id="UP000251800"/>
    </source>
</evidence>
<dbReference type="AlphaFoldDB" id="A0A383XQ37"/>
<name>A0A383XQ37_9GAMM</name>
<gene>
    <name evidence="2" type="ORF">DEH80_16115</name>
</gene>
<keyword evidence="1" id="KW-0472">Membrane</keyword>
<dbReference type="Proteomes" id="UP000251800">
    <property type="component" value="Unassembled WGS sequence"/>
</dbReference>
<comment type="caution">
    <text evidence="2">The sequence shown here is derived from an EMBL/GenBank/DDBJ whole genome shotgun (WGS) entry which is preliminary data.</text>
</comment>
<protein>
    <submittedName>
        <fullName evidence="2">Uncharacterized protein</fullName>
    </submittedName>
</protein>
<reference evidence="2 3" key="1">
    <citation type="submission" date="2018-05" db="EMBL/GenBank/DDBJ databases">
        <title>Abyssibacter profundi OUC007T gen. nov., sp. nov, a marine bacterium isolated from seawater of the Mariana Trench.</title>
        <authorList>
            <person name="Zhou S."/>
        </authorList>
    </citation>
    <scope>NUCLEOTIDE SEQUENCE [LARGE SCALE GENOMIC DNA]</scope>
    <source>
        <strain evidence="2 3">OUC007</strain>
    </source>
</reference>
<keyword evidence="1" id="KW-0812">Transmembrane</keyword>
<sequence>METVIGWFLAGMGFSLGVLAGAFLNMLATKQGRNEIRAEHRATLDLLERKCIGVERVAFAIECMTRNEREEDAA</sequence>
<organism evidence="2 3">
    <name type="scientific">Abyssibacter profundi</name>
    <dbReference type="NCBI Taxonomy" id="2182787"/>
    <lineage>
        <taxon>Bacteria</taxon>
        <taxon>Pseudomonadati</taxon>
        <taxon>Pseudomonadota</taxon>
        <taxon>Gammaproteobacteria</taxon>
        <taxon>Chromatiales</taxon>
        <taxon>Oceanococcaceae</taxon>
        <taxon>Abyssibacter</taxon>
    </lineage>
</organism>
<feature type="transmembrane region" description="Helical" evidence="1">
    <location>
        <begin position="6"/>
        <end position="27"/>
    </location>
</feature>
<dbReference type="EMBL" id="QEQK01000019">
    <property type="protein sequence ID" value="PWN54741.1"/>
    <property type="molecule type" value="Genomic_DNA"/>
</dbReference>